<evidence type="ECO:0000313" key="2">
    <source>
        <dbReference type="Proteomes" id="UP001454036"/>
    </source>
</evidence>
<dbReference type="Proteomes" id="UP001454036">
    <property type="component" value="Unassembled WGS sequence"/>
</dbReference>
<gene>
    <name evidence="1" type="ORF">LIER_22764</name>
</gene>
<dbReference type="EMBL" id="BAABME010006278">
    <property type="protein sequence ID" value="GAA0167930.1"/>
    <property type="molecule type" value="Genomic_DNA"/>
</dbReference>
<comment type="caution">
    <text evidence="1">The sequence shown here is derived from an EMBL/GenBank/DDBJ whole genome shotgun (WGS) entry which is preliminary data.</text>
</comment>
<accession>A0AAV3QYE9</accession>
<organism evidence="1 2">
    <name type="scientific">Lithospermum erythrorhizon</name>
    <name type="common">Purple gromwell</name>
    <name type="synonym">Lithospermum officinale var. erythrorhizon</name>
    <dbReference type="NCBI Taxonomy" id="34254"/>
    <lineage>
        <taxon>Eukaryota</taxon>
        <taxon>Viridiplantae</taxon>
        <taxon>Streptophyta</taxon>
        <taxon>Embryophyta</taxon>
        <taxon>Tracheophyta</taxon>
        <taxon>Spermatophyta</taxon>
        <taxon>Magnoliopsida</taxon>
        <taxon>eudicotyledons</taxon>
        <taxon>Gunneridae</taxon>
        <taxon>Pentapetalae</taxon>
        <taxon>asterids</taxon>
        <taxon>lamiids</taxon>
        <taxon>Boraginales</taxon>
        <taxon>Boraginaceae</taxon>
        <taxon>Boraginoideae</taxon>
        <taxon>Lithospermeae</taxon>
        <taxon>Lithospermum</taxon>
    </lineage>
</organism>
<name>A0AAV3QYE9_LITER</name>
<protein>
    <submittedName>
        <fullName evidence="1">Uncharacterized protein</fullName>
    </submittedName>
</protein>
<keyword evidence="2" id="KW-1185">Reference proteome</keyword>
<sequence length="69" mass="7831">MYSHPLWRLEIAGDSTNRINLSSGATLLVAYSVRSTISLLKFWRGMGVRSVWYLSAAPFDVDASRRRRA</sequence>
<proteinExistence type="predicted"/>
<reference evidence="1 2" key="1">
    <citation type="submission" date="2024-01" db="EMBL/GenBank/DDBJ databases">
        <title>The complete chloroplast genome sequence of Lithospermum erythrorhizon: insights into the phylogenetic relationship among Boraginaceae species and the maternal lineages of purple gromwells.</title>
        <authorList>
            <person name="Okada T."/>
            <person name="Watanabe K."/>
        </authorList>
    </citation>
    <scope>NUCLEOTIDE SEQUENCE [LARGE SCALE GENOMIC DNA]</scope>
</reference>
<dbReference type="AlphaFoldDB" id="A0AAV3QYE9"/>
<evidence type="ECO:0000313" key="1">
    <source>
        <dbReference type="EMBL" id="GAA0167930.1"/>
    </source>
</evidence>